<sequence>MLSQDELFYCGCWLDCRRGIYSGRNSPQVGSPDYIMELYTENITQQADGRASESATFNALMERQTGNKLLTEKTQQFVVNSTLLPHVNFGVGESDAGLLPFDSSNGSELLFWFLPSTKEAAKEEVAI</sequence>
<gene>
    <name evidence="1" type="ORF">SCAR479_00512</name>
</gene>
<keyword evidence="2" id="KW-1185">Reference proteome</keyword>
<keyword evidence="1" id="KW-0121">Carboxypeptidase</keyword>
<organism evidence="1 2">
    <name type="scientific">Seiridium cardinale</name>
    <dbReference type="NCBI Taxonomy" id="138064"/>
    <lineage>
        <taxon>Eukaryota</taxon>
        <taxon>Fungi</taxon>
        <taxon>Dikarya</taxon>
        <taxon>Ascomycota</taxon>
        <taxon>Pezizomycotina</taxon>
        <taxon>Sordariomycetes</taxon>
        <taxon>Xylariomycetidae</taxon>
        <taxon>Amphisphaeriales</taxon>
        <taxon>Sporocadaceae</taxon>
        <taxon>Seiridium</taxon>
    </lineage>
</organism>
<evidence type="ECO:0000313" key="1">
    <source>
        <dbReference type="EMBL" id="KAK9783953.1"/>
    </source>
</evidence>
<accession>A0ABR2YA33</accession>
<proteinExistence type="predicted"/>
<dbReference type="Proteomes" id="UP001465668">
    <property type="component" value="Unassembled WGS sequence"/>
</dbReference>
<dbReference type="EMBL" id="JARVKM010000001">
    <property type="protein sequence ID" value="KAK9783953.1"/>
    <property type="molecule type" value="Genomic_DNA"/>
</dbReference>
<reference evidence="1 2" key="1">
    <citation type="submission" date="2024-02" db="EMBL/GenBank/DDBJ databases">
        <title>First draft genome assembly of two strains of Seiridium cardinale.</title>
        <authorList>
            <person name="Emiliani G."/>
            <person name="Scali E."/>
        </authorList>
    </citation>
    <scope>NUCLEOTIDE SEQUENCE [LARGE SCALE GENOMIC DNA]</scope>
    <source>
        <strain evidence="1 2">BM-138-000479</strain>
    </source>
</reference>
<dbReference type="GO" id="GO:0004180">
    <property type="term" value="F:carboxypeptidase activity"/>
    <property type="evidence" value="ECO:0007669"/>
    <property type="project" value="UniProtKB-KW"/>
</dbReference>
<evidence type="ECO:0000313" key="2">
    <source>
        <dbReference type="Proteomes" id="UP001465668"/>
    </source>
</evidence>
<name>A0ABR2YA33_9PEZI</name>
<comment type="caution">
    <text evidence="1">The sequence shown here is derived from an EMBL/GenBank/DDBJ whole genome shotgun (WGS) entry which is preliminary data.</text>
</comment>
<protein>
    <submittedName>
        <fullName evidence="1">Serine carboxypeptidase</fullName>
    </submittedName>
</protein>
<keyword evidence="1" id="KW-0378">Hydrolase</keyword>
<keyword evidence="1" id="KW-0645">Protease</keyword>